<proteinExistence type="predicted"/>
<protein>
    <submittedName>
        <fullName evidence="1">Uncharacterized protein</fullName>
    </submittedName>
</protein>
<evidence type="ECO:0000313" key="1">
    <source>
        <dbReference type="EMBL" id="KAJ3527333.1"/>
    </source>
</evidence>
<organism evidence="1 2">
    <name type="scientific">Fusarium decemcellulare</name>
    <dbReference type="NCBI Taxonomy" id="57161"/>
    <lineage>
        <taxon>Eukaryota</taxon>
        <taxon>Fungi</taxon>
        <taxon>Dikarya</taxon>
        <taxon>Ascomycota</taxon>
        <taxon>Pezizomycotina</taxon>
        <taxon>Sordariomycetes</taxon>
        <taxon>Hypocreomycetidae</taxon>
        <taxon>Hypocreales</taxon>
        <taxon>Nectriaceae</taxon>
        <taxon>Fusarium</taxon>
        <taxon>Fusarium decemcellulare species complex</taxon>
    </lineage>
</organism>
<dbReference type="EMBL" id="JANRMS010001576">
    <property type="protein sequence ID" value="KAJ3527333.1"/>
    <property type="molecule type" value="Genomic_DNA"/>
</dbReference>
<keyword evidence="2" id="KW-1185">Reference proteome</keyword>
<reference evidence="1" key="1">
    <citation type="submission" date="2022-08" db="EMBL/GenBank/DDBJ databases">
        <title>Genome Sequence of Fusarium decemcellulare.</title>
        <authorList>
            <person name="Buettner E."/>
        </authorList>
    </citation>
    <scope>NUCLEOTIDE SEQUENCE</scope>
    <source>
        <strain evidence="1">Babe19</strain>
    </source>
</reference>
<comment type="caution">
    <text evidence="1">The sequence shown here is derived from an EMBL/GenBank/DDBJ whole genome shotgun (WGS) entry which is preliminary data.</text>
</comment>
<evidence type="ECO:0000313" key="2">
    <source>
        <dbReference type="Proteomes" id="UP001148629"/>
    </source>
</evidence>
<sequence length="290" mass="31607">MSQKTALVTGTSKGGIGDYLAQDLHKRGFRVYATARNPAKVQHLKEMGLHIVLLEVTNPNSIRKAAEEVNGLSGGKLDILINNSGVGYMAPLLDADMATAKALFDVNVWGVLEVTNAFSPMLIASKGTIINIGSVVSRIPIPFQGIYNVSKAALEHLSRQMRIEFTPFDVKVIHVITGGIKTPFFAHAGVTELTEASPYYPGREELGGWISGEAHEALQPTPPEVFAKRVIDNALGFFPTTCQYAGYGSLIAWFCSKVLWNNATDMILWAMGMPDIKKAIFGNKKQKKIE</sequence>
<accession>A0ACC1RWR8</accession>
<gene>
    <name evidence="1" type="ORF">NM208_g10752</name>
</gene>
<dbReference type="Proteomes" id="UP001148629">
    <property type="component" value="Unassembled WGS sequence"/>
</dbReference>
<name>A0ACC1RWR8_9HYPO</name>